<accession>A0ABQ9WCY2</accession>
<keyword evidence="3" id="KW-1185">Reference proteome</keyword>
<reference evidence="2 3" key="1">
    <citation type="submission" date="2023-05" db="EMBL/GenBank/DDBJ databases">
        <title>B98-5 Cell Line De Novo Hybrid Assembly: An Optical Mapping Approach.</title>
        <authorList>
            <person name="Kananen K."/>
            <person name="Auerbach J.A."/>
            <person name="Kautto E."/>
            <person name="Blachly J.S."/>
        </authorList>
    </citation>
    <scope>NUCLEOTIDE SEQUENCE [LARGE SCALE GENOMIC DNA]</scope>
    <source>
        <strain evidence="2">B95-8</strain>
        <tissue evidence="2">Cell line</tissue>
    </source>
</reference>
<sequence>MSHHVPDRQGTPPGAGPLDQPCFLGSHPRPLRPCQGARPRCPHGRPYLLLELLCGMIVNQGHREGHGTEHPRVCGRADVGHDFYFPGVRTARKAVHHRVVRTAETPA</sequence>
<protein>
    <submittedName>
        <fullName evidence="2">Uncharacterized protein</fullName>
    </submittedName>
</protein>
<evidence type="ECO:0000256" key="1">
    <source>
        <dbReference type="SAM" id="MobiDB-lite"/>
    </source>
</evidence>
<name>A0ABQ9WCY2_SAGOE</name>
<organism evidence="2 3">
    <name type="scientific">Saguinus oedipus</name>
    <name type="common">Cotton-top tamarin</name>
    <name type="synonym">Oedipomidas oedipus</name>
    <dbReference type="NCBI Taxonomy" id="9490"/>
    <lineage>
        <taxon>Eukaryota</taxon>
        <taxon>Metazoa</taxon>
        <taxon>Chordata</taxon>
        <taxon>Craniata</taxon>
        <taxon>Vertebrata</taxon>
        <taxon>Euteleostomi</taxon>
        <taxon>Mammalia</taxon>
        <taxon>Eutheria</taxon>
        <taxon>Euarchontoglires</taxon>
        <taxon>Primates</taxon>
        <taxon>Haplorrhini</taxon>
        <taxon>Platyrrhini</taxon>
        <taxon>Cebidae</taxon>
        <taxon>Callitrichinae</taxon>
        <taxon>Saguinus</taxon>
    </lineage>
</organism>
<feature type="region of interest" description="Disordered" evidence="1">
    <location>
        <begin position="1"/>
        <end position="24"/>
    </location>
</feature>
<gene>
    <name evidence="2" type="ORF">P7K49_000029</name>
</gene>
<evidence type="ECO:0000313" key="3">
    <source>
        <dbReference type="Proteomes" id="UP001266305"/>
    </source>
</evidence>
<proteinExistence type="predicted"/>
<comment type="caution">
    <text evidence="2">The sequence shown here is derived from an EMBL/GenBank/DDBJ whole genome shotgun (WGS) entry which is preliminary data.</text>
</comment>
<evidence type="ECO:0000313" key="2">
    <source>
        <dbReference type="EMBL" id="KAK2118643.1"/>
    </source>
</evidence>
<dbReference type="Proteomes" id="UP001266305">
    <property type="component" value="Unassembled WGS sequence"/>
</dbReference>
<dbReference type="EMBL" id="JASSZA010000001">
    <property type="protein sequence ID" value="KAK2118643.1"/>
    <property type="molecule type" value="Genomic_DNA"/>
</dbReference>